<evidence type="ECO:0000313" key="2">
    <source>
        <dbReference type="Proteomes" id="UP000422736"/>
    </source>
</evidence>
<keyword evidence="2" id="KW-1185">Reference proteome</keyword>
<sequence length="269" mass="31004">MGRAKSFAGFVSTHGHHRGVKTRQHRPNRVFYSPTGALPHVNAESRKEAITMLQLLLDICFVEQPRTSEEVNAWNYNNPEIDGLNNGAQILTLDLESDRKNIQDDDYIFLHIHDADELNYLKILGILVTPENVSELLSDFRDHVTNAENYIGLTPHRNSISTDVLIAAILRRENVTDASRKQRNYKHMLRKMLKFWKKSENEARSCGVSFESNHSATSSDLFPLRTQTVQEDDVPFFNSSTDDFPSTKRKRSWFKQRAIKNFLQIQKDS</sequence>
<reference evidence="1 2" key="1">
    <citation type="submission" date="2016-03" db="EMBL/GenBank/DDBJ databases">
        <title>How can Kluyveromyces marxianus grow so fast - potential evolutionary course in Saccharomyces Complex revealed by comparative genomics.</title>
        <authorList>
            <person name="Mo W."/>
            <person name="Lu W."/>
            <person name="Yang X."/>
            <person name="Qi J."/>
            <person name="Lv H."/>
        </authorList>
    </citation>
    <scope>NUCLEOTIDE SEQUENCE [LARGE SCALE GENOMIC DNA]</scope>
    <source>
        <strain evidence="1 2">FIM1</strain>
    </source>
</reference>
<dbReference type="Proteomes" id="UP000422736">
    <property type="component" value="Chromosome 2"/>
</dbReference>
<accession>A0ABX6ERU4</accession>
<proteinExistence type="predicted"/>
<reference evidence="1 2" key="2">
    <citation type="submission" date="2019-11" db="EMBL/GenBank/DDBJ databases">
        <authorList>
            <person name="Lu H."/>
        </authorList>
    </citation>
    <scope>NUCLEOTIDE SEQUENCE [LARGE SCALE GENOMIC DNA]</scope>
    <source>
        <strain evidence="1 2">FIM1</strain>
    </source>
</reference>
<dbReference type="EMBL" id="CP015055">
    <property type="protein sequence ID" value="QGN14457.1"/>
    <property type="molecule type" value="Genomic_DNA"/>
</dbReference>
<name>A0ABX6ERU4_KLUMA</name>
<organism evidence="1 2">
    <name type="scientific">Kluyveromyces marxianus</name>
    <name type="common">Yeast</name>
    <name type="synonym">Candida kefyr</name>
    <dbReference type="NCBI Taxonomy" id="4911"/>
    <lineage>
        <taxon>Eukaryota</taxon>
        <taxon>Fungi</taxon>
        <taxon>Dikarya</taxon>
        <taxon>Ascomycota</taxon>
        <taxon>Saccharomycotina</taxon>
        <taxon>Saccharomycetes</taxon>
        <taxon>Saccharomycetales</taxon>
        <taxon>Saccharomycetaceae</taxon>
        <taxon>Kluyveromyces</taxon>
    </lineage>
</organism>
<evidence type="ECO:0000313" key="1">
    <source>
        <dbReference type="EMBL" id="QGN14457.1"/>
    </source>
</evidence>
<protein>
    <submittedName>
        <fullName evidence="1">Uncharacterized protein</fullName>
    </submittedName>
</protein>
<gene>
    <name evidence="1" type="ORF">FIM1_1118</name>
</gene>